<evidence type="ECO:0000256" key="1">
    <source>
        <dbReference type="SAM" id="MobiDB-lite"/>
    </source>
</evidence>
<reference evidence="3 4" key="1">
    <citation type="submission" date="2019-01" db="EMBL/GenBank/DDBJ databases">
        <title>Nocardioides guangzhouensis sp. nov., an actinobacterium isolated from soil.</title>
        <authorList>
            <person name="Fu Y."/>
            <person name="Cai Y."/>
            <person name="Lin Z."/>
            <person name="Chen P."/>
        </authorList>
    </citation>
    <scope>NUCLEOTIDE SEQUENCE [LARGE SCALE GENOMIC DNA]</scope>
    <source>
        <strain evidence="3 4">130</strain>
    </source>
</reference>
<dbReference type="EMBL" id="SDKM01000008">
    <property type="protein sequence ID" value="RYP87022.1"/>
    <property type="molecule type" value="Genomic_DNA"/>
</dbReference>
<feature type="signal peptide" evidence="2">
    <location>
        <begin position="1"/>
        <end position="24"/>
    </location>
</feature>
<gene>
    <name evidence="3" type="ORF">EKO23_07025</name>
</gene>
<dbReference type="Pfam" id="PF11303">
    <property type="entry name" value="DUF3105"/>
    <property type="match status" value="1"/>
</dbReference>
<feature type="compositionally biased region" description="Low complexity" evidence="1">
    <location>
        <begin position="38"/>
        <end position="50"/>
    </location>
</feature>
<keyword evidence="4" id="KW-1185">Reference proteome</keyword>
<dbReference type="RefSeq" id="WP_134715602.1">
    <property type="nucleotide sequence ID" value="NZ_SDKM01000008.1"/>
</dbReference>
<protein>
    <submittedName>
        <fullName evidence="3">DUF3105 domain-containing protein</fullName>
    </submittedName>
</protein>
<dbReference type="OrthoDB" id="164831at2"/>
<dbReference type="AlphaFoldDB" id="A0A4Q4ZFU3"/>
<dbReference type="InterPro" id="IPR021454">
    <property type="entry name" value="DUF3105"/>
</dbReference>
<evidence type="ECO:0000313" key="3">
    <source>
        <dbReference type="EMBL" id="RYP87022.1"/>
    </source>
</evidence>
<keyword evidence="2" id="KW-0732">Signal</keyword>
<feature type="chain" id="PRO_5039369845" evidence="2">
    <location>
        <begin position="25"/>
        <end position="205"/>
    </location>
</feature>
<proteinExistence type="predicted"/>
<accession>A0A4Q4ZFU3</accession>
<feature type="region of interest" description="Disordered" evidence="1">
    <location>
        <begin position="180"/>
        <end position="205"/>
    </location>
</feature>
<name>A0A4Q4ZFU3_9ACTN</name>
<feature type="compositionally biased region" description="Basic and acidic residues" evidence="1">
    <location>
        <begin position="196"/>
        <end position="205"/>
    </location>
</feature>
<comment type="caution">
    <text evidence="3">The sequence shown here is derived from an EMBL/GenBank/DDBJ whole genome shotgun (WGS) entry which is preliminary data.</text>
</comment>
<feature type="region of interest" description="Disordered" evidence="1">
    <location>
        <begin position="28"/>
        <end position="61"/>
    </location>
</feature>
<dbReference type="Proteomes" id="UP000295198">
    <property type="component" value="Unassembled WGS sequence"/>
</dbReference>
<evidence type="ECO:0000313" key="4">
    <source>
        <dbReference type="Proteomes" id="UP000295198"/>
    </source>
</evidence>
<sequence length="205" mass="21597">MSRQRLGLLLAVLAAVAVVALALAVPRLGDDDEDPATSAQGGDASGSAAGTEEPDPTSGLDQVRQYDVGEVVHTEDQVSYTQAPPVGGDHANEWLQCGRYDEPVREENMVHSLEHGTVWITYRPGLPAADLRALADVLPAKGVLSPYADQSAPVVVTVWNTQLRLAGADDQRLDEFVATYGDGGTSPEPFASCEGGGERLESEDG</sequence>
<organism evidence="3 4">
    <name type="scientific">Nocardioides guangzhouensis</name>
    <dbReference type="NCBI Taxonomy" id="2497878"/>
    <lineage>
        <taxon>Bacteria</taxon>
        <taxon>Bacillati</taxon>
        <taxon>Actinomycetota</taxon>
        <taxon>Actinomycetes</taxon>
        <taxon>Propionibacteriales</taxon>
        <taxon>Nocardioidaceae</taxon>
        <taxon>Nocardioides</taxon>
    </lineage>
</organism>
<evidence type="ECO:0000256" key="2">
    <source>
        <dbReference type="SAM" id="SignalP"/>
    </source>
</evidence>